<comment type="caution">
    <text evidence="3">The sequence shown here is derived from an EMBL/GenBank/DDBJ whole genome shotgun (WGS) entry which is preliminary data.</text>
</comment>
<accession>A0A2N5D7Y5</accession>
<keyword evidence="4" id="KW-1185">Reference proteome</keyword>
<dbReference type="RefSeq" id="WP_101719520.1">
    <property type="nucleotide sequence ID" value="NZ_PJRS01000040.1"/>
</dbReference>
<dbReference type="NCBIfam" id="NF037970">
    <property type="entry name" value="vanZ_1"/>
    <property type="match status" value="1"/>
</dbReference>
<keyword evidence="2" id="KW-1133">Transmembrane helix</keyword>
<protein>
    <submittedName>
        <fullName evidence="3">Antibiotic resistance protein VanZ</fullName>
    </submittedName>
</protein>
<sequence length="173" mass="18268">MLTPNHVVIAAKAVLFVGAASAVTLMLGPFQGLEQAFGLSDKAAHALAFGGLTAMAFLAFPKMRRNDLAIAAILLGASAEVAQLFAHRSASFTDFAADVAGIAVVYLASHIEAVRRDARERGAMRFSDISAQRQRRRRRKSSVVMPAASVAAESEAAHGSFASRAAARFPREA</sequence>
<feature type="region of interest" description="Disordered" evidence="1">
    <location>
        <begin position="153"/>
        <end position="173"/>
    </location>
</feature>
<name>A0A2N5D7Y5_9CAUL</name>
<proteinExistence type="predicted"/>
<feature type="transmembrane region" description="Helical" evidence="2">
    <location>
        <begin position="43"/>
        <end position="61"/>
    </location>
</feature>
<evidence type="ECO:0000313" key="3">
    <source>
        <dbReference type="EMBL" id="PLR22177.1"/>
    </source>
</evidence>
<organism evidence="3 4">
    <name type="scientific">Caulobacter zeae</name>
    <dbReference type="NCBI Taxonomy" id="2055137"/>
    <lineage>
        <taxon>Bacteria</taxon>
        <taxon>Pseudomonadati</taxon>
        <taxon>Pseudomonadota</taxon>
        <taxon>Alphaproteobacteria</taxon>
        <taxon>Caulobacterales</taxon>
        <taxon>Caulobacteraceae</taxon>
        <taxon>Caulobacter</taxon>
    </lineage>
</organism>
<feature type="transmembrane region" description="Helical" evidence="2">
    <location>
        <begin position="68"/>
        <end position="86"/>
    </location>
</feature>
<evidence type="ECO:0000256" key="1">
    <source>
        <dbReference type="SAM" id="MobiDB-lite"/>
    </source>
</evidence>
<dbReference type="OrthoDB" id="7189763at2"/>
<dbReference type="AlphaFoldDB" id="A0A2N5D7Y5"/>
<gene>
    <name evidence="3" type="ORF">SGCZBJ_19000</name>
</gene>
<dbReference type="EMBL" id="PJRS01000040">
    <property type="protein sequence ID" value="PLR22177.1"/>
    <property type="molecule type" value="Genomic_DNA"/>
</dbReference>
<evidence type="ECO:0000313" key="4">
    <source>
        <dbReference type="Proteomes" id="UP000234479"/>
    </source>
</evidence>
<reference evidence="3 4" key="1">
    <citation type="submission" date="2017-12" db="EMBL/GenBank/DDBJ databases">
        <title>The genome sequence of Caulobacter sp. 410.</title>
        <authorList>
            <person name="Gao J."/>
            <person name="Mao X."/>
            <person name="Sun J."/>
        </authorList>
    </citation>
    <scope>NUCLEOTIDE SEQUENCE [LARGE SCALE GENOMIC DNA]</scope>
    <source>
        <strain evidence="3 4">410</strain>
    </source>
</reference>
<dbReference type="Proteomes" id="UP000234479">
    <property type="component" value="Unassembled WGS sequence"/>
</dbReference>
<evidence type="ECO:0000256" key="2">
    <source>
        <dbReference type="SAM" id="Phobius"/>
    </source>
</evidence>
<keyword evidence="2" id="KW-0472">Membrane</keyword>
<feature type="transmembrane region" description="Helical" evidence="2">
    <location>
        <begin position="7"/>
        <end position="31"/>
    </location>
</feature>
<feature type="transmembrane region" description="Helical" evidence="2">
    <location>
        <begin position="92"/>
        <end position="111"/>
    </location>
</feature>
<keyword evidence="2" id="KW-0812">Transmembrane</keyword>